<feature type="region of interest" description="Disordered" evidence="1">
    <location>
        <begin position="77"/>
        <end position="119"/>
    </location>
</feature>
<feature type="region of interest" description="Disordered" evidence="1">
    <location>
        <begin position="1"/>
        <end position="61"/>
    </location>
</feature>
<feature type="compositionally biased region" description="Gly residues" evidence="1">
    <location>
        <begin position="79"/>
        <end position="91"/>
    </location>
</feature>
<dbReference type="EMBL" id="JAIWYP010000009">
    <property type="protein sequence ID" value="KAH3774902.1"/>
    <property type="molecule type" value="Genomic_DNA"/>
</dbReference>
<evidence type="ECO:0000256" key="1">
    <source>
        <dbReference type="SAM" id="MobiDB-lite"/>
    </source>
</evidence>
<protein>
    <submittedName>
        <fullName evidence="2">Uncharacterized protein</fullName>
    </submittedName>
</protein>
<organism evidence="2 3">
    <name type="scientific">Dreissena polymorpha</name>
    <name type="common">Zebra mussel</name>
    <name type="synonym">Mytilus polymorpha</name>
    <dbReference type="NCBI Taxonomy" id="45954"/>
    <lineage>
        <taxon>Eukaryota</taxon>
        <taxon>Metazoa</taxon>
        <taxon>Spiralia</taxon>
        <taxon>Lophotrochozoa</taxon>
        <taxon>Mollusca</taxon>
        <taxon>Bivalvia</taxon>
        <taxon>Autobranchia</taxon>
        <taxon>Heteroconchia</taxon>
        <taxon>Euheterodonta</taxon>
        <taxon>Imparidentia</taxon>
        <taxon>Neoheterodontei</taxon>
        <taxon>Myida</taxon>
        <taxon>Dreissenoidea</taxon>
        <taxon>Dreissenidae</taxon>
        <taxon>Dreissena</taxon>
    </lineage>
</organism>
<evidence type="ECO:0000313" key="3">
    <source>
        <dbReference type="Proteomes" id="UP000828390"/>
    </source>
</evidence>
<gene>
    <name evidence="2" type="ORF">DPMN_176296</name>
</gene>
<evidence type="ECO:0000313" key="2">
    <source>
        <dbReference type="EMBL" id="KAH3774902.1"/>
    </source>
</evidence>
<feature type="compositionally biased region" description="Low complexity" evidence="1">
    <location>
        <begin position="32"/>
        <end position="41"/>
    </location>
</feature>
<proteinExistence type="predicted"/>
<keyword evidence="3" id="KW-1185">Reference proteome</keyword>
<dbReference type="AlphaFoldDB" id="A0A9D4EB01"/>
<dbReference type="Proteomes" id="UP000828390">
    <property type="component" value="Unassembled WGS sequence"/>
</dbReference>
<comment type="caution">
    <text evidence="2">The sequence shown here is derived from an EMBL/GenBank/DDBJ whole genome shotgun (WGS) entry which is preliminary data.</text>
</comment>
<reference evidence="2" key="2">
    <citation type="submission" date="2020-11" db="EMBL/GenBank/DDBJ databases">
        <authorList>
            <person name="McCartney M.A."/>
            <person name="Auch B."/>
            <person name="Kono T."/>
            <person name="Mallez S."/>
            <person name="Becker A."/>
            <person name="Gohl D.M."/>
            <person name="Silverstein K.A.T."/>
            <person name="Koren S."/>
            <person name="Bechman K.B."/>
            <person name="Herman A."/>
            <person name="Abrahante J.E."/>
            <person name="Garbe J."/>
        </authorList>
    </citation>
    <scope>NUCLEOTIDE SEQUENCE</scope>
    <source>
        <strain evidence="2">Duluth1</strain>
        <tissue evidence="2">Whole animal</tissue>
    </source>
</reference>
<name>A0A9D4EB01_DREPO</name>
<sequence>MSLHGQPSQVGGAGPGMPPNMPPNMPPGSMGPGKQPGMQPGMQPPPPRMPGMAPSTRLTASKKQEYDLYVQQRLRQAGPGVGAPGLGGPGPGQRMPRPHLMGAGPQPRMAIGVSVAFET</sequence>
<reference evidence="2" key="1">
    <citation type="journal article" date="2019" name="bioRxiv">
        <title>The Genome of the Zebra Mussel, Dreissena polymorpha: A Resource for Invasive Species Research.</title>
        <authorList>
            <person name="McCartney M.A."/>
            <person name="Auch B."/>
            <person name="Kono T."/>
            <person name="Mallez S."/>
            <person name="Zhang Y."/>
            <person name="Obille A."/>
            <person name="Becker A."/>
            <person name="Abrahante J.E."/>
            <person name="Garbe J."/>
            <person name="Badalamenti J.P."/>
            <person name="Herman A."/>
            <person name="Mangelson H."/>
            <person name="Liachko I."/>
            <person name="Sullivan S."/>
            <person name="Sone E.D."/>
            <person name="Koren S."/>
            <person name="Silverstein K.A.T."/>
            <person name="Beckman K.B."/>
            <person name="Gohl D.M."/>
        </authorList>
    </citation>
    <scope>NUCLEOTIDE SEQUENCE</scope>
    <source>
        <strain evidence="2">Duluth1</strain>
        <tissue evidence="2">Whole animal</tissue>
    </source>
</reference>
<accession>A0A9D4EB01</accession>
<feature type="compositionally biased region" description="Pro residues" evidence="1">
    <location>
        <begin position="16"/>
        <end position="26"/>
    </location>
</feature>